<evidence type="ECO:0000256" key="1">
    <source>
        <dbReference type="SAM" id="MobiDB-lite"/>
    </source>
</evidence>
<reference evidence="3 4" key="1">
    <citation type="submission" date="2023-11" db="EMBL/GenBank/DDBJ databases">
        <title>Halocaridina rubra genome assembly.</title>
        <authorList>
            <person name="Smith C."/>
        </authorList>
    </citation>
    <scope>NUCLEOTIDE SEQUENCE [LARGE SCALE GENOMIC DNA]</scope>
    <source>
        <strain evidence="3">EP-1</strain>
        <tissue evidence="3">Whole</tissue>
    </source>
</reference>
<organism evidence="3 4">
    <name type="scientific">Halocaridina rubra</name>
    <name type="common">Hawaiian red shrimp</name>
    <dbReference type="NCBI Taxonomy" id="373956"/>
    <lineage>
        <taxon>Eukaryota</taxon>
        <taxon>Metazoa</taxon>
        <taxon>Ecdysozoa</taxon>
        <taxon>Arthropoda</taxon>
        <taxon>Crustacea</taxon>
        <taxon>Multicrustacea</taxon>
        <taxon>Malacostraca</taxon>
        <taxon>Eumalacostraca</taxon>
        <taxon>Eucarida</taxon>
        <taxon>Decapoda</taxon>
        <taxon>Pleocyemata</taxon>
        <taxon>Caridea</taxon>
        <taxon>Atyoidea</taxon>
        <taxon>Atyidae</taxon>
        <taxon>Halocaridina</taxon>
    </lineage>
</organism>
<evidence type="ECO:0000313" key="4">
    <source>
        <dbReference type="Proteomes" id="UP001381693"/>
    </source>
</evidence>
<protein>
    <recommendedName>
        <fullName evidence="2">DNMT3 cysteine rich ADD domain-containing protein</fullName>
    </recommendedName>
</protein>
<accession>A0AAN8ZXI3</accession>
<feature type="non-terminal residue" evidence="3">
    <location>
        <position position="132"/>
    </location>
</feature>
<evidence type="ECO:0000259" key="2">
    <source>
        <dbReference type="Pfam" id="PF17980"/>
    </source>
</evidence>
<feature type="domain" description="DNMT3 cysteine rich ADD" evidence="2">
    <location>
        <begin position="89"/>
        <end position="132"/>
    </location>
</feature>
<sequence>MNEPHSAGTSAKQINHVLPGRAGSCSPGQRGRPAGYSYCSSKFQQYLRRIKKMHSRGGSSSCDGSSMPTSSSSGSDESSDERKAWKPKAALLKEVRNGKRDIETVCIACDKVDCKIAAPHPFFLGGTCESCK</sequence>
<dbReference type="Pfam" id="PF17980">
    <property type="entry name" value="ADD_DNMT3"/>
    <property type="match status" value="1"/>
</dbReference>
<feature type="region of interest" description="Disordered" evidence="1">
    <location>
        <begin position="1"/>
        <end position="33"/>
    </location>
</feature>
<dbReference type="AlphaFoldDB" id="A0AAN8ZXI3"/>
<comment type="caution">
    <text evidence="3">The sequence shown here is derived from an EMBL/GenBank/DDBJ whole genome shotgun (WGS) entry which is preliminary data.</text>
</comment>
<dbReference type="EMBL" id="JAXCGZ010021226">
    <property type="protein sequence ID" value="KAK7056544.1"/>
    <property type="molecule type" value="Genomic_DNA"/>
</dbReference>
<proteinExistence type="predicted"/>
<dbReference type="InterPro" id="IPR040552">
    <property type="entry name" value="DNMT3_ADD_GATA1-like"/>
</dbReference>
<feature type="region of interest" description="Disordered" evidence="1">
    <location>
        <begin position="50"/>
        <end position="88"/>
    </location>
</feature>
<name>A0AAN8ZXI3_HALRR</name>
<dbReference type="Proteomes" id="UP001381693">
    <property type="component" value="Unassembled WGS sequence"/>
</dbReference>
<evidence type="ECO:0000313" key="3">
    <source>
        <dbReference type="EMBL" id="KAK7056544.1"/>
    </source>
</evidence>
<gene>
    <name evidence="3" type="ORF">SK128_023812</name>
</gene>
<keyword evidence="4" id="KW-1185">Reference proteome</keyword>
<feature type="compositionally biased region" description="Low complexity" evidence="1">
    <location>
        <begin position="56"/>
        <end position="76"/>
    </location>
</feature>